<evidence type="ECO:0000313" key="4">
    <source>
        <dbReference type="Proteomes" id="UP000588647"/>
    </source>
</evidence>
<feature type="transmembrane region" description="Helical" evidence="2">
    <location>
        <begin position="38"/>
        <end position="58"/>
    </location>
</feature>
<evidence type="ECO:0008006" key="5">
    <source>
        <dbReference type="Google" id="ProtNLM"/>
    </source>
</evidence>
<reference evidence="3 4" key="1">
    <citation type="submission" date="2020-08" db="EMBL/GenBank/DDBJ databases">
        <title>Genomic Encyclopedia of Type Strains, Phase IV (KMG-IV): sequencing the most valuable type-strain genomes for metagenomic binning, comparative biology and taxonomic classification.</title>
        <authorList>
            <person name="Goeker M."/>
        </authorList>
    </citation>
    <scope>NUCLEOTIDE SEQUENCE [LARGE SCALE GENOMIC DNA]</scope>
    <source>
        <strain evidence="3 4">DSM 103570</strain>
    </source>
</reference>
<evidence type="ECO:0000256" key="1">
    <source>
        <dbReference type="SAM" id="MobiDB-lite"/>
    </source>
</evidence>
<protein>
    <recommendedName>
        <fullName evidence="5">DUF3329 domain-containing protein</fullName>
    </recommendedName>
</protein>
<dbReference type="EMBL" id="JACIEM010000004">
    <property type="protein sequence ID" value="MBB4004371.1"/>
    <property type="molecule type" value="Genomic_DNA"/>
</dbReference>
<accession>A0A7W6HFN7</accession>
<proteinExistence type="predicted"/>
<gene>
    <name evidence="3" type="ORF">GGR03_003459</name>
</gene>
<organism evidence="3 4">
    <name type="scientific">Aurantimonas endophytica</name>
    <dbReference type="NCBI Taxonomy" id="1522175"/>
    <lineage>
        <taxon>Bacteria</taxon>
        <taxon>Pseudomonadati</taxon>
        <taxon>Pseudomonadota</taxon>
        <taxon>Alphaproteobacteria</taxon>
        <taxon>Hyphomicrobiales</taxon>
        <taxon>Aurantimonadaceae</taxon>
        <taxon>Aurantimonas</taxon>
    </lineage>
</organism>
<comment type="caution">
    <text evidence="3">The sequence shown here is derived from an EMBL/GenBank/DDBJ whole genome shotgun (WGS) entry which is preliminary data.</text>
</comment>
<dbReference type="AlphaFoldDB" id="A0A7W6HFN7"/>
<dbReference type="Proteomes" id="UP000588647">
    <property type="component" value="Unassembled WGS sequence"/>
</dbReference>
<keyword evidence="2" id="KW-0812">Transmembrane</keyword>
<keyword evidence="4" id="KW-1185">Reference proteome</keyword>
<feature type="region of interest" description="Disordered" evidence="1">
    <location>
        <begin position="64"/>
        <end position="86"/>
    </location>
</feature>
<evidence type="ECO:0000313" key="3">
    <source>
        <dbReference type="EMBL" id="MBB4004371.1"/>
    </source>
</evidence>
<keyword evidence="2" id="KW-0472">Membrane</keyword>
<dbReference type="RefSeq" id="WP_183209945.1">
    <property type="nucleotide sequence ID" value="NZ_JAAAMM010000004.1"/>
</dbReference>
<keyword evidence="2" id="KW-1133">Transmembrane helix</keyword>
<feature type="transmembrane region" description="Helical" evidence="2">
    <location>
        <begin position="14"/>
        <end position="32"/>
    </location>
</feature>
<name>A0A7W6HFN7_9HYPH</name>
<sequence length="86" mass="9612">MASKEAQHPFYRPLWVRITIVAVVIGWSVLEWVNDEPIWGVLTAGIAAWGIWMFFITYDPDAPRAADDATRPAEAGDDEPGSPKRD</sequence>
<evidence type="ECO:0000256" key="2">
    <source>
        <dbReference type="SAM" id="Phobius"/>
    </source>
</evidence>